<reference evidence="2 3" key="1">
    <citation type="submission" date="2016-10" db="EMBL/GenBank/DDBJ databases">
        <authorList>
            <person name="de Groot N.N."/>
        </authorList>
    </citation>
    <scope>NUCLEOTIDE SEQUENCE [LARGE SCALE GENOMIC DNA]</scope>
    <source>
        <strain evidence="2 3">CGMCC 4.5506</strain>
    </source>
</reference>
<sequence>MKRHTLAFLFATAIVLPGSALAGAGSAEAAVGPFAGARGTFGPYSEGRVATTYDPSLVPAGATGRVYSMSGKYTGTFTTLSVSGLRPERQYGAHVHEKPCGASGGDAGPHFQNVADPAADGGASTDPAYANADNEIWLDFTTSERGSALASSHVKWAFGERKPASVVIHEHSTSTEHGHAGDAGARLACVNVDF</sequence>
<dbReference type="Proteomes" id="UP000199494">
    <property type="component" value="Unassembled WGS sequence"/>
</dbReference>
<comment type="similarity">
    <text evidence="1">Belongs to the Cu-Zn superoxide dismutase family.</text>
</comment>
<dbReference type="InterPro" id="IPR001424">
    <property type="entry name" value="SOD_Cu_Zn_dom"/>
</dbReference>
<dbReference type="RefSeq" id="WP_091805697.1">
    <property type="nucleotide sequence ID" value="NZ_CP016353.1"/>
</dbReference>
<proteinExistence type="inferred from homology"/>
<dbReference type="GO" id="GO:0006801">
    <property type="term" value="P:superoxide metabolic process"/>
    <property type="evidence" value="ECO:0007669"/>
    <property type="project" value="InterPro"/>
</dbReference>
<gene>
    <name evidence="2" type="ORF">SAMN05421630_106131</name>
</gene>
<name>A0A222VXB7_9PSEU</name>
<evidence type="ECO:0000313" key="2">
    <source>
        <dbReference type="EMBL" id="SDD14859.1"/>
    </source>
</evidence>
<dbReference type="SUPFAM" id="SSF49329">
    <property type="entry name" value="Cu,Zn superoxide dismutase-like"/>
    <property type="match status" value="1"/>
</dbReference>
<dbReference type="OrthoDB" id="3297424at2"/>
<dbReference type="KEGG" id="pmad:BAY61_30315"/>
<dbReference type="Pfam" id="PF00080">
    <property type="entry name" value="Sod_Cu"/>
    <property type="match status" value="1"/>
</dbReference>
<dbReference type="EMBL" id="FMZE01000006">
    <property type="protein sequence ID" value="SDD14859.1"/>
    <property type="molecule type" value="Genomic_DNA"/>
</dbReference>
<dbReference type="InterPro" id="IPR036423">
    <property type="entry name" value="SOD-like_Cu/Zn_dom_sf"/>
</dbReference>
<evidence type="ECO:0000313" key="3">
    <source>
        <dbReference type="Proteomes" id="UP000199494"/>
    </source>
</evidence>
<dbReference type="STRING" id="530584.SAMN05421630_106131"/>
<dbReference type="GO" id="GO:0046872">
    <property type="term" value="F:metal ion binding"/>
    <property type="evidence" value="ECO:0007669"/>
    <property type="project" value="InterPro"/>
</dbReference>
<evidence type="ECO:0000256" key="1">
    <source>
        <dbReference type="ARBA" id="ARBA00010457"/>
    </source>
</evidence>
<protein>
    <submittedName>
        <fullName evidence="2">Superoxide dismutase, Cu-Zn family</fullName>
    </submittedName>
</protein>
<dbReference type="AlphaFoldDB" id="A0A222VXB7"/>
<dbReference type="Gene3D" id="2.60.40.200">
    <property type="entry name" value="Superoxide dismutase, copper/zinc binding domain"/>
    <property type="match status" value="1"/>
</dbReference>
<keyword evidence="3" id="KW-1185">Reference proteome</keyword>
<organism evidence="2 3">
    <name type="scientific">Prauserella marina</name>
    <dbReference type="NCBI Taxonomy" id="530584"/>
    <lineage>
        <taxon>Bacteria</taxon>
        <taxon>Bacillati</taxon>
        <taxon>Actinomycetota</taxon>
        <taxon>Actinomycetes</taxon>
        <taxon>Pseudonocardiales</taxon>
        <taxon>Pseudonocardiaceae</taxon>
        <taxon>Prauserella</taxon>
    </lineage>
</organism>
<accession>A0A222VXB7</accession>